<feature type="compositionally biased region" description="Basic and acidic residues" evidence="1">
    <location>
        <begin position="11"/>
        <end position="22"/>
    </location>
</feature>
<comment type="caution">
    <text evidence="2">The sequence shown here is derived from an EMBL/GenBank/DDBJ whole genome shotgun (WGS) entry which is preliminary data.</text>
</comment>
<organism evidence="2 3">
    <name type="scientific">Trichinella nativa</name>
    <dbReference type="NCBI Taxonomy" id="6335"/>
    <lineage>
        <taxon>Eukaryota</taxon>
        <taxon>Metazoa</taxon>
        <taxon>Ecdysozoa</taxon>
        <taxon>Nematoda</taxon>
        <taxon>Enoplea</taxon>
        <taxon>Dorylaimia</taxon>
        <taxon>Trichinellida</taxon>
        <taxon>Trichinellidae</taxon>
        <taxon>Trichinella</taxon>
    </lineage>
</organism>
<dbReference type="AlphaFoldDB" id="A0A0V1KIU3"/>
<dbReference type="EMBL" id="JYDW01001163">
    <property type="protein sequence ID" value="KRZ47209.1"/>
    <property type="molecule type" value="Genomic_DNA"/>
</dbReference>
<proteinExistence type="predicted"/>
<protein>
    <submittedName>
        <fullName evidence="2">Uncharacterized protein</fullName>
    </submittedName>
</protein>
<name>A0A0V1KIU3_9BILA</name>
<accession>A0A0V1KIU3</accession>
<dbReference type="Proteomes" id="UP000054721">
    <property type="component" value="Unassembled WGS sequence"/>
</dbReference>
<feature type="region of interest" description="Disordered" evidence="1">
    <location>
        <begin position="1"/>
        <end position="30"/>
    </location>
</feature>
<keyword evidence="3" id="KW-1185">Reference proteome</keyword>
<evidence type="ECO:0000313" key="3">
    <source>
        <dbReference type="Proteomes" id="UP000054721"/>
    </source>
</evidence>
<evidence type="ECO:0000256" key="1">
    <source>
        <dbReference type="SAM" id="MobiDB-lite"/>
    </source>
</evidence>
<evidence type="ECO:0000313" key="2">
    <source>
        <dbReference type="EMBL" id="KRZ47209.1"/>
    </source>
</evidence>
<gene>
    <name evidence="2" type="ORF">T02_4665</name>
</gene>
<sequence>MRPRGKIGIGEVKRTSRADKQLQHSGWIQN</sequence>
<reference evidence="2 3" key="1">
    <citation type="submission" date="2015-05" db="EMBL/GenBank/DDBJ databases">
        <title>Evolution of Trichinella species and genotypes.</title>
        <authorList>
            <person name="Korhonen P.K."/>
            <person name="Edoardo P."/>
            <person name="Giuseppe L.R."/>
            <person name="Gasser R.B."/>
        </authorList>
    </citation>
    <scope>NUCLEOTIDE SEQUENCE [LARGE SCALE GENOMIC DNA]</scope>
    <source>
        <strain evidence="2">ISS10</strain>
    </source>
</reference>